<evidence type="ECO:0000256" key="1">
    <source>
        <dbReference type="SAM" id="MobiDB-lite"/>
    </source>
</evidence>
<dbReference type="OMA" id="MSCSYEN"/>
<reference evidence="3" key="1">
    <citation type="journal article" date="2007" name="Insect Biochem. Mol. Biol.">
        <title>An insight into the sialome of the adult female mosquito Aedes albopictus.</title>
        <authorList>
            <person name="Arca B."/>
            <person name="Lombardo F."/>
            <person name="Francischetti I.M."/>
            <person name="Pham V.M."/>
            <person name="Mestres-Simon M."/>
            <person name="Andersen J.F."/>
            <person name="Ribeiro J.M."/>
        </authorList>
    </citation>
    <scope>NUCLEOTIDE SEQUENCE</scope>
    <source>
        <tissue evidence="3">Salivary glands</tissue>
    </source>
</reference>
<dbReference type="AlphaFoldDB" id="Q5MIX8"/>
<feature type="compositionally biased region" description="Basic and acidic residues" evidence="1">
    <location>
        <begin position="20"/>
        <end position="29"/>
    </location>
</feature>
<dbReference type="VEuPathDB" id="VectorBase:AALFPA_063370"/>
<dbReference type="VEuPathDB" id="VectorBase:AALFPA_050570"/>
<feature type="region of interest" description="Disordered" evidence="1">
    <location>
        <begin position="56"/>
        <end position="75"/>
    </location>
</feature>
<proteinExistence type="evidence at transcript level"/>
<dbReference type="EnsemblMetazoa" id="AALFPA23_010328.R14401">
    <property type="protein sequence ID" value="AALFPA23_010328.P14401"/>
    <property type="gene ID" value="AALFPA23_010328"/>
</dbReference>
<evidence type="ECO:0000313" key="5">
    <source>
        <dbReference type="Proteomes" id="UP000069940"/>
    </source>
</evidence>
<name>Q5MIX8_AEDAL</name>
<protein>
    <submittedName>
        <fullName evidence="3 4">Gly-rich secreted peptide</fullName>
    </submittedName>
</protein>
<evidence type="ECO:0000256" key="2">
    <source>
        <dbReference type="SAM" id="SignalP"/>
    </source>
</evidence>
<organism evidence="3">
    <name type="scientific">Aedes albopictus</name>
    <name type="common">Asian tiger mosquito</name>
    <name type="synonym">Stegomyia albopicta</name>
    <dbReference type="NCBI Taxonomy" id="7160"/>
    <lineage>
        <taxon>Eukaryota</taxon>
        <taxon>Metazoa</taxon>
        <taxon>Ecdysozoa</taxon>
        <taxon>Arthropoda</taxon>
        <taxon>Hexapoda</taxon>
        <taxon>Insecta</taxon>
        <taxon>Pterygota</taxon>
        <taxon>Neoptera</taxon>
        <taxon>Endopterygota</taxon>
        <taxon>Diptera</taxon>
        <taxon>Nematocera</taxon>
        <taxon>Culicoidea</taxon>
        <taxon>Culicidae</taxon>
        <taxon>Culicinae</taxon>
        <taxon>Aedini</taxon>
        <taxon>Aedes</taxon>
        <taxon>Stegomyia</taxon>
    </lineage>
</organism>
<dbReference type="VEuPathDB" id="VectorBase:AALF015340"/>
<evidence type="ECO:0000313" key="4">
    <source>
        <dbReference type="EnsemblMetazoa" id="AALFPA23_010328.P14401"/>
    </source>
</evidence>
<dbReference type="VEuPathDB" id="VectorBase:AALC636_010269"/>
<dbReference type="KEGG" id="aalb:109411439"/>
<dbReference type="Proteomes" id="UP000069940">
    <property type="component" value="Unassembled WGS sequence"/>
</dbReference>
<gene>
    <name evidence="4" type="primary">109411439</name>
</gene>
<dbReference type="OrthoDB" id="7766915at2759"/>
<reference evidence="5" key="2">
    <citation type="journal article" date="2015" name="Proc. Natl. Acad. Sci. U.S.A.">
        <title>Genome sequence of the Asian Tiger mosquito, Aedes albopictus, reveals insights into its biology, genetics, and evolution.</title>
        <authorList>
            <person name="Chen X.G."/>
            <person name="Jiang X."/>
            <person name="Gu J."/>
            <person name="Xu M."/>
            <person name="Wu Y."/>
            <person name="Deng Y."/>
            <person name="Zhang C."/>
            <person name="Bonizzoni M."/>
            <person name="Dermauw W."/>
            <person name="Vontas J."/>
            <person name="Armbruster P."/>
            <person name="Huang X."/>
            <person name="Yang Y."/>
            <person name="Zhang H."/>
            <person name="He W."/>
            <person name="Peng H."/>
            <person name="Liu Y."/>
            <person name="Wu K."/>
            <person name="Chen J."/>
            <person name="Lirakis M."/>
            <person name="Topalis P."/>
            <person name="Van Leeuwen T."/>
            <person name="Hall A.B."/>
            <person name="Jiang X."/>
            <person name="Thorpe C."/>
            <person name="Mueller R.L."/>
            <person name="Sun C."/>
            <person name="Waterhouse R.M."/>
            <person name="Yan G."/>
            <person name="Tu Z.J."/>
            <person name="Fang X."/>
            <person name="James A.A."/>
        </authorList>
    </citation>
    <scope>NUCLEOTIDE SEQUENCE [LARGE SCALE GENOMIC DNA]</scope>
    <source>
        <strain evidence="5">Foshan</strain>
    </source>
</reference>
<accession>Q5MIX8</accession>
<feature type="signal peptide" evidence="2">
    <location>
        <begin position="1"/>
        <end position="17"/>
    </location>
</feature>
<dbReference type="EMBL" id="AY826082">
    <property type="protein sequence ID" value="AAV90654.1"/>
    <property type="molecule type" value="mRNA"/>
</dbReference>
<feature type="chain" id="PRO_5014586794" evidence="2">
    <location>
        <begin position="18"/>
        <end position="118"/>
    </location>
</feature>
<keyword evidence="2" id="KW-0732">Signal</keyword>
<feature type="region of interest" description="Disordered" evidence="1">
    <location>
        <begin position="20"/>
        <end position="44"/>
    </location>
</feature>
<keyword evidence="5" id="KW-1185">Reference proteome</keyword>
<evidence type="ECO:0000313" key="3">
    <source>
        <dbReference type="EMBL" id="AAV90654.1"/>
    </source>
</evidence>
<reference evidence="4" key="3">
    <citation type="submission" date="2025-05" db="UniProtKB">
        <authorList>
            <consortium name="EnsemblMetazoa"/>
        </authorList>
    </citation>
    <scope>IDENTIFICATION</scope>
    <source>
        <strain evidence="4">Foshan</strain>
    </source>
</reference>
<sequence length="118" mass="12467">MKITVLLFLAGAYVAVGLPAEDRSRRPEQTPEPSNAGQSQQNFGFGGFPQFGQFGNGGGSWPMVQSRGFGQPWSQSPFSAKSGGFDFNLPKIEGADGVSATAGMSCSFENGKKKCTNH</sequence>